<evidence type="ECO:0000313" key="6">
    <source>
        <dbReference type="EMBL" id="HIU47595.1"/>
    </source>
</evidence>
<name>A0A9D1LTF2_9FIRM</name>
<comment type="caution">
    <text evidence="6">The sequence shown here is derived from an EMBL/GenBank/DDBJ whole genome shotgun (WGS) entry which is preliminary data.</text>
</comment>
<sequence>VYLMYNSSVYETADVISTYVYRKGIESSNYSFASAIGLFNSVINFAFVFVANRLCRITTQTSLW</sequence>
<keyword evidence="2 5" id="KW-0812">Transmembrane</keyword>
<comment type="subcellular location">
    <subcellularLocation>
        <location evidence="1">Membrane</location>
        <topology evidence="1">Multi-pass membrane protein</topology>
    </subcellularLocation>
</comment>
<reference evidence="6" key="2">
    <citation type="journal article" date="2021" name="PeerJ">
        <title>Extensive microbial diversity within the chicken gut microbiome revealed by metagenomics and culture.</title>
        <authorList>
            <person name="Gilroy R."/>
            <person name="Ravi A."/>
            <person name="Getino M."/>
            <person name="Pursley I."/>
            <person name="Horton D.L."/>
            <person name="Alikhan N.F."/>
            <person name="Baker D."/>
            <person name="Gharbi K."/>
            <person name="Hall N."/>
            <person name="Watson M."/>
            <person name="Adriaenssens E.M."/>
            <person name="Foster-Nyarko E."/>
            <person name="Jarju S."/>
            <person name="Secka A."/>
            <person name="Antonio M."/>
            <person name="Oren A."/>
            <person name="Chaudhuri R.R."/>
            <person name="La Ragione R."/>
            <person name="Hildebrand F."/>
            <person name="Pallen M.J."/>
        </authorList>
    </citation>
    <scope>NUCLEOTIDE SEQUENCE</scope>
    <source>
        <strain evidence="6">ChiSxjej2B14-8506</strain>
    </source>
</reference>
<protein>
    <submittedName>
        <fullName evidence="6">Sugar ABC transporter permease</fullName>
    </submittedName>
</protein>
<feature type="transmembrane region" description="Helical" evidence="5">
    <location>
        <begin position="30"/>
        <end position="51"/>
    </location>
</feature>
<dbReference type="GO" id="GO:0016020">
    <property type="term" value="C:membrane"/>
    <property type="evidence" value="ECO:0007669"/>
    <property type="project" value="UniProtKB-SubCell"/>
</dbReference>
<dbReference type="AlphaFoldDB" id="A0A9D1LTF2"/>
<evidence type="ECO:0000256" key="2">
    <source>
        <dbReference type="ARBA" id="ARBA00022692"/>
    </source>
</evidence>
<dbReference type="SUPFAM" id="SSF161098">
    <property type="entry name" value="MetI-like"/>
    <property type="match status" value="1"/>
</dbReference>
<proteinExistence type="predicted"/>
<evidence type="ECO:0000256" key="1">
    <source>
        <dbReference type="ARBA" id="ARBA00004141"/>
    </source>
</evidence>
<dbReference type="InterPro" id="IPR035906">
    <property type="entry name" value="MetI-like_sf"/>
</dbReference>
<evidence type="ECO:0000256" key="4">
    <source>
        <dbReference type="ARBA" id="ARBA00023136"/>
    </source>
</evidence>
<gene>
    <name evidence="6" type="ORF">IAC59_10135</name>
</gene>
<accession>A0A9D1LTF2</accession>
<feature type="non-terminal residue" evidence="6">
    <location>
        <position position="1"/>
    </location>
</feature>
<evidence type="ECO:0000313" key="7">
    <source>
        <dbReference type="Proteomes" id="UP000824123"/>
    </source>
</evidence>
<organism evidence="6 7">
    <name type="scientific">Candidatus Fimadaptatus faecigallinarum</name>
    <dbReference type="NCBI Taxonomy" id="2840814"/>
    <lineage>
        <taxon>Bacteria</taxon>
        <taxon>Bacillati</taxon>
        <taxon>Bacillota</taxon>
        <taxon>Clostridia</taxon>
        <taxon>Eubacteriales</taxon>
        <taxon>Candidatus Fimadaptatus</taxon>
    </lineage>
</organism>
<dbReference type="EMBL" id="DVNK01000061">
    <property type="protein sequence ID" value="HIU47595.1"/>
    <property type="molecule type" value="Genomic_DNA"/>
</dbReference>
<reference evidence="6" key="1">
    <citation type="submission" date="2020-10" db="EMBL/GenBank/DDBJ databases">
        <authorList>
            <person name="Gilroy R."/>
        </authorList>
    </citation>
    <scope>NUCLEOTIDE SEQUENCE</scope>
    <source>
        <strain evidence="6">ChiSxjej2B14-8506</strain>
    </source>
</reference>
<keyword evidence="4 5" id="KW-0472">Membrane</keyword>
<keyword evidence="3 5" id="KW-1133">Transmembrane helix</keyword>
<dbReference type="Gene3D" id="1.10.3720.10">
    <property type="entry name" value="MetI-like"/>
    <property type="match status" value="1"/>
</dbReference>
<evidence type="ECO:0000256" key="3">
    <source>
        <dbReference type="ARBA" id="ARBA00022989"/>
    </source>
</evidence>
<dbReference type="Proteomes" id="UP000824123">
    <property type="component" value="Unassembled WGS sequence"/>
</dbReference>
<evidence type="ECO:0000256" key="5">
    <source>
        <dbReference type="SAM" id="Phobius"/>
    </source>
</evidence>